<evidence type="ECO:0000313" key="1">
    <source>
        <dbReference type="EMBL" id="GJS82146.1"/>
    </source>
</evidence>
<protein>
    <submittedName>
        <fullName evidence="1">Uncharacterized protein</fullName>
    </submittedName>
</protein>
<reference evidence="1" key="2">
    <citation type="submission" date="2022-01" db="EMBL/GenBank/DDBJ databases">
        <authorList>
            <person name="Yamashiro T."/>
            <person name="Shiraishi A."/>
            <person name="Satake H."/>
            <person name="Nakayama K."/>
        </authorList>
    </citation>
    <scope>NUCLEOTIDE SEQUENCE</scope>
</reference>
<sequence>MSENILCFQYWGKDSWCSKINLLLIAFYSKLKVMRDEKLKNHATDLLGFIHKKIVKMSHDNVGYSLRRIPKGGIEHVQFLKFLASIEDVTLVNKIGVGGLGSSLHSMPTLVGFSSHHPNRRPGTEDETIDNFVLCVVLQATIPEVFLKEVVLLELHNLCEIFCLTYVPKSGHVRKELQWVSLRDGRPTTAAFTDLLAPSKDSCLGLTGNLSLLFVLW</sequence>
<name>A0ABQ4YXA0_9ASTR</name>
<dbReference type="EMBL" id="BQNB010010802">
    <property type="protein sequence ID" value="GJS82146.1"/>
    <property type="molecule type" value="Genomic_DNA"/>
</dbReference>
<accession>A0ABQ4YXA0</accession>
<gene>
    <name evidence="1" type="ORF">Tco_0748687</name>
</gene>
<reference evidence="1" key="1">
    <citation type="journal article" date="2022" name="Int. J. Mol. Sci.">
        <title>Draft Genome of Tanacetum Coccineum: Genomic Comparison of Closely Related Tanacetum-Family Plants.</title>
        <authorList>
            <person name="Yamashiro T."/>
            <person name="Shiraishi A."/>
            <person name="Nakayama K."/>
            <person name="Satake H."/>
        </authorList>
    </citation>
    <scope>NUCLEOTIDE SEQUENCE</scope>
</reference>
<keyword evidence="2" id="KW-1185">Reference proteome</keyword>
<comment type="caution">
    <text evidence="1">The sequence shown here is derived from an EMBL/GenBank/DDBJ whole genome shotgun (WGS) entry which is preliminary data.</text>
</comment>
<proteinExistence type="predicted"/>
<dbReference type="Proteomes" id="UP001151760">
    <property type="component" value="Unassembled WGS sequence"/>
</dbReference>
<organism evidence="1 2">
    <name type="scientific">Tanacetum coccineum</name>
    <dbReference type="NCBI Taxonomy" id="301880"/>
    <lineage>
        <taxon>Eukaryota</taxon>
        <taxon>Viridiplantae</taxon>
        <taxon>Streptophyta</taxon>
        <taxon>Embryophyta</taxon>
        <taxon>Tracheophyta</taxon>
        <taxon>Spermatophyta</taxon>
        <taxon>Magnoliopsida</taxon>
        <taxon>eudicotyledons</taxon>
        <taxon>Gunneridae</taxon>
        <taxon>Pentapetalae</taxon>
        <taxon>asterids</taxon>
        <taxon>campanulids</taxon>
        <taxon>Asterales</taxon>
        <taxon>Asteraceae</taxon>
        <taxon>Asteroideae</taxon>
        <taxon>Anthemideae</taxon>
        <taxon>Anthemidinae</taxon>
        <taxon>Tanacetum</taxon>
    </lineage>
</organism>
<evidence type="ECO:0000313" key="2">
    <source>
        <dbReference type="Proteomes" id="UP001151760"/>
    </source>
</evidence>